<accession>A0ABW1KTI5</accession>
<evidence type="ECO:0000313" key="2">
    <source>
        <dbReference type="Proteomes" id="UP001596116"/>
    </source>
</evidence>
<dbReference type="Proteomes" id="UP001596116">
    <property type="component" value="Unassembled WGS sequence"/>
</dbReference>
<gene>
    <name evidence="1" type="ORF">ACFMB1_07305</name>
</gene>
<proteinExistence type="predicted"/>
<evidence type="ECO:0000313" key="1">
    <source>
        <dbReference type="EMBL" id="MFC6035345.1"/>
    </source>
</evidence>
<comment type="caution">
    <text evidence="1">The sequence shown here is derived from an EMBL/GenBank/DDBJ whole genome shotgun (WGS) entry which is preliminary data.</text>
</comment>
<dbReference type="EMBL" id="JBHPON010000001">
    <property type="protein sequence ID" value="MFC6035345.1"/>
    <property type="molecule type" value="Genomic_DNA"/>
</dbReference>
<dbReference type="RefSeq" id="WP_379879332.1">
    <property type="nucleotide sequence ID" value="NZ_JBHPON010000001.1"/>
</dbReference>
<name>A0ABW1KTI5_9PROT</name>
<organism evidence="1 2">
    <name type="scientific">Hyphococcus aureus</name>
    <dbReference type="NCBI Taxonomy" id="2666033"/>
    <lineage>
        <taxon>Bacteria</taxon>
        <taxon>Pseudomonadati</taxon>
        <taxon>Pseudomonadota</taxon>
        <taxon>Alphaproteobacteria</taxon>
        <taxon>Parvularculales</taxon>
        <taxon>Parvularculaceae</taxon>
        <taxon>Hyphococcus</taxon>
    </lineage>
</organism>
<protein>
    <recommendedName>
        <fullName evidence="3">PIN domain-containing protein</fullName>
    </recommendedName>
</protein>
<keyword evidence="2" id="KW-1185">Reference proteome</keyword>
<sequence>MFEFEEMDAVRFEPETLAQLHRVLKAHPDLANAVGGLHTFSFVIDANKVFRDLLARYRAWGDQTLTESLIAAGVIEAHFPAFGVQEIESDALDRFARKHAPAKALREQWECYRSSLIMDERFCSPVENHPTIRDPKDAPYYDLMVAVNAIGVLTEDKDFDVIGLRKLSGQALTPAKQYASAMQDILSIRIGVAGAGAISIAGLVEGVALLARSWSAAPDTVKLLIFAAIAFAAVHSPTRQGIVAQTRKLLEILAPLSAFAAEQIEKDQALKASAENLRLALENRRDG</sequence>
<reference evidence="1 2" key="1">
    <citation type="submission" date="2024-09" db="EMBL/GenBank/DDBJ databases">
        <authorList>
            <person name="Zhang Z.-H."/>
        </authorList>
    </citation>
    <scope>NUCLEOTIDE SEQUENCE [LARGE SCALE GENOMIC DNA]</scope>
    <source>
        <strain evidence="1 2">HHTR114</strain>
    </source>
</reference>
<evidence type="ECO:0008006" key="3">
    <source>
        <dbReference type="Google" id="ProtNLM"/>
    </source>
</evidence>